<accession>A0A1P8J532</accession>
<evidence type="ECO:0000313" key="2">
    <source>
        <dbReference type="EMBL" id="PNS43860.1"/>
    </source>
</evidence>
<dbReference type="GeneID" id="97755617"/>
<dbReference type="InterPro" id="IPR010035">
    <property type="entry name" value="Thi_S"/>
</dbReference>
<protein>
    <submittedName>
        <fullName evidence="2">Thiamine biosynthesis protein ThiS</fullName>
    </submittedName>
</protein>
<dbReference type="AlphaFoldDB" id="A0A1P8J532"/>
<gene>
    <name evidence="2" type="primary">thiS</name>
    <name evidence="2" type="ORF">BFS05_01215</name>
    <name evidence="1" type="ORF">CYJ61_02185</name>
</gene>
<dbReference type="InterPro" id="IPR016155">
    <property type="entry name" value="Mopterin_synth/thiamin_S_b"/>
</dbReference>
<evidence type="ECO:0000313" key="3">
    <source>
        <dbReference type="Proteomes" id="UP000234905"/>
    </source>
</evidence>
<dbReference type="EMBL" id="MNLH01000001">
    <property type="protein sequence ID" value="PNS43860.1"/>
    <property type="molecule type" value="Genomic_DNA"/>
</dbReference>
<dbReference type="OrthoDB" id="9798559at2"/>
<dbReference type="NCBIfam" id="TIGR01683">
    <property type="entry name" value="thiS"/>
    <property type="match status" value="1"/>
</dbReference>
<dbReference type="Proteomes" id="UP000236146">
    <property type="component" value="Unassembled WGS sequence"/>
</dbReference>
<dbReference type="EMBL" id="PKJN01000001">
    <property type="protein sequence ID" value="PKZ60225.1"/>
    <property type="molecule type" value="Genomic_DNA"/>
</dbReference>
<dbReference type="SUPFAM" id="SSF54285">
    <property type="entry name" value="MoaD/ThiS"/>
    <property type="match status" value="1"/>
</dbReference>
<dbReference type="Pfam" id="PF02597">
    <property type="entry name" value="ThiS"/>
    <property type="match status" value="1"/>
</dbReference>
<proteinExistence type="predicted"/>
<dbReference type="InterPro" id="IPR012675">
    <property type="entry name" value="Beta-grasp_dom_sf"/>
</dbReference>
<name>A0A1P8J532_GARVA</name>
<evidence type="ECO:0000313" key="4">
    <source>
        <dbReference type="Proteomes" id="UP000236146"/>
    </source>
</evidence>
<dbReference type="Gene3D" id="3.10.20.30">
    <property type="match status" value="1"/>
</dbReference>
<reference evidence="2 4" key="1">
    <citation type="submission" date="2016-10" db="EMBL/GenBank/DDBJ databases">
        <authorList>
            <person name="Varghese N."/>
        </authorList>
    </citation>
    <scope>NUCLEOTIDE SEQUENCE [LARGE SCALE GENOMIC DNA]</scope>
    <source>
        <strain evidence="2 4">KA00225</strain>
    </source>
</reference>
<dbReference type="GeneID" id="95681588"/>
<dbReference type="PANTHER" id="PTHR34472:SF1">
    <property type="entry name" value="SULFUR CARRIER PROTEIN THIS"/>
    <property type="match status" value="1"/>
</dbReference>
<dbReference type="CDD" id="cd00565">
    <property type="entry name" value="Ubl_ThiS"/>
    <property type="match status" value="1"/>
</dbReference>
<sequence>MLKLNHDTVDYVENENLLELLKREGYDSTFVAIEVDGELVKRKDFETFIVKDNAKIEVFSIMGGG</sequence>
<dbReference type="InterPro" id="IPR003749">
    <property type="entry name" value="ThiS/MoaD-like"/>
</dbReference>
<comment type="caution">
    <text evidence="2">The sequence shown here is derived from an EMBL/GenBank/DDBJ whole genome shotgun (WGS) entry which is preliminary data.</text>
</comment>
<evidence type="ECO:0000313" key="1">
    <source>
        <dbReference type="EMBL" id="PKZ60225.1"/>
    </source>
</evidence>
<dbReference type="PANTHER" id="PTHR34472">
    <property type="entry name" value="SULFUR CARRIER PROTEIN THIS"/>
    <property type="match status" value="1"/>
</dbReference>
<dbReference type="RefSeq" id="WP_004106666.1">
    <property type="nucleotide sequence ID" value="NZ_JBLLPE010000001.1"/>
</dbReference>
<dbReference type="Proteomes" id="UP000234905">
    <property type="component" value="Unassembled WGS sequence"/>
</dbReference>
<organism evidence="2 4">
    <name type="scientific">Gardnerella vaginalis</name>
    <dbReference type="NCBI Taxonomy" id="2702"/>
    <lineage>
        <taxon>Bacteria</taxon>
        <taxon>Bacillati</taxon>
        <taxon>Actinomycetota</taxon>
        <taxon>Actinomycetes</taxon>
        <taxon>Bifidobacteriales</taxon>
        <taxon>Bifidobacteriaceae</taxon>
        <taxon>Gardnerella</taxon>
    </lineage>
</organism>
<reference evidence="1 3" key="2">
    <citation type="submission" date="2017-12" db="EMBL/GenBank/DDBJ databases">
        <title>Phylogenetic diversity of female urinary microbiome.</title>
        <authorList>
            <person name="Thomas-White K."/>
            <person name="Wolfe A.J."/>
        </authorList>
    </citation>
    <scope>NUCLEOTIDE SEQUENCE [LARGE SCALE GENOMIC DNA]</scope>
    <source>
        <strain evidence="1 3">UMB0682</strain>
    </source>
</reference>